<dbReference type="RefSeq" id="WP_001080690.1">
    <property type="nucleotide sequence ID" value="NZ_CP022353.1"/>
</dbReference>
<evidence type="ECO:0000313" key="2">
    <source>
        <dbReference type="Proteomes" id="UP000198371"/>
    </source>
</evidence>
<dbReference type="KEGG" id="vti:CEQ48_13545"/>
<evidence type="ECO:0000313" key="1">
    <source>
        <dbReference type="EMBL" id="ASK55756.1"/>
    </source>
</evidence>
<reference evidence="1 2" key="2">
    <citation type="submission" date="2017-06" db="EMBL/GenBank/DDBJ databases">
        <title>Complete genome sequence of Vibrio sp. 2521-89, a close relative of Vibrio cholerae isolated from lake water in New Mexico, USA.</title>
        <authorList>
            <person name="Liang K."/>
            <person name="Orata F.D."/>
            <person name="Winkjer N.S."/>
            <person name="Tarr C.L."/>
            <person name="Boucher Y."/>
        </authorList>
    </citation>
    <scope>NUCLEOTIDE SEQUENCE [LARGE SCALE GENOMIC DNA]</scope>
    <source>
        <strain evidence="1 2">2521-89</strain>
    </source>
</reference>
<name>A0AAU8WHI5_9VIBR</name>
<reference evidence="2" key="1">
    <citation type="journal article" date="2017" name="Genome Announc.">
        <title>Complete Genome Sequence of Vibrio sp. Strain 2521-89, a Close Relative of Vibrio cholerae Isolated from Lake Water in New Mexico, USA.</title>
        <authorList>
            <person name="Liang K."/>
            <person name="Orata F.D."/>
            <person name="Winkjer N.S."/>
            <person name="Rowe L.A."/>
            <person name="Tarr C.L."/>
            <person name="Boucher Y."/>
        </authorList>
    </citation>
    <scope>NUCLEOTIDE SEQUENCE [LARGE SCALE GENOMIC DNA]</scope>
    <source>
        <strain evidence="2">2521-89</strain>
    </source>
</reference>
<accession>A0AAU8WHI5</accession>
<sequence length="175" mass="20411">MNRKVPLNQWLYKALIDKEMDGFTVLELRNRLLYATVGVFNKNELRKMLYRQLYQLAERGYLEKRNNQANEKSRYFKTSAFKSVEFISAHRTNLPSAKTGLANSIQQPFIRYISQEKAQSEAELRILLGEVEEYKRVLTHFPAQSALIKPLYDKSKEYSAELLGRVNALSKLESL</sequence>
<proteinExistence type="predicted"/>
<gene>
    <name evidence="1" type="ORF">CEQ48_13545</name>
</gene>
<protein>
    <recommendedName>
        <fullName evidence="3">Transcriptional regulator VspR</fullName>
    </recommendedName>
</protein>
<organism evidence="1 2">
    <name type="scientific">Vibrio tarriae</name>
    <dbReference type="NCBI Taxonomy" id="2014742"/>
    <lineage>
        <taxon>Bacteria</taxon>
        <taxon>Pseudomonadati</taxon>
        <taxon>Pseudomonadota</taxon>
        <taxon>Gammaproteobacteria</taxon>
        <taxon>Vibrionales</taxon>
        <taxon>Vibrionaceae</taxon>
        <taxon>Vibrio</taxon>
    </lineage>
</organism>
<dbReference type="Proteomes" id="UP000198371">
    <property type="component" value="Chromosome 1"/>
</dbReference>
<dbReference type="EMBL" id="CP022353">
    <property type="protein sequence ID" value="ASK55756.1"/>
    <property type="molecule type" value="Genomic_DNA"/>
</dbReference>
<dbReference type="AlphaFoldDB" id="A0AAU8WHI5"/>
<evidence type="ECO:0008006" key="3">
    <source>
        <dbReference type="Google" id="ProtNLM"/>
    </source>
</evidence>
<keyword evidence="2" id="KW-1185">Reference proteome</keyword>